<evidence type="ECO:0000313" key="3">
    <source>
        <dbReference type="EMBL" id="KAF8787337.1"/>
    </source>
</evidence>
<dbReference type="FunFam" id="3.30.1370.70:FF:000002">
    <property type="entry name" value="NFU1 iron-sulfur cluster scaffold homolog, mitochondrial"/>
    <property type="match status" value="1"/>
</dbReference>
<dbReference type="PANTHER" id="PTHR11178:SF1">
    <property type="entry name" value="NFU1 IRON-SULFUR CLUSTER SCAFFOLD HOMOLOG, MITOCHONDRIAL"/>
    <property type="match status" value="1"/>
</dbReference>
<feature type="domain" description="Scaffold protein Nfu/NifU N-terminal" evidence="2">
    <location>
        <begin position="133"/>
        <end position="220"/>
    </location>
</feature>
<evidence type="ECO:0000313" key="4">
    <source>
        <dbReference type="Proteomes" id="UP000807504"/>
    </source>
</evidence>
<sequence>MSARHHLSAYDLGRAVGQLEAGQSVTTVAATMGVSKSVISRLKKATEGGNALQKHAGDREGKFLNREKNYFLEIRETPYNMASIVRRFCFSSKQYLFSSLQPHKTPKTLNRYLLSENVANDWKQYHIKRSLFIQTQETPNPNSLKFIPGIPVLESGTFEAPNVKEASKSPLARQLFQIEGVSSVFFGPDFITVSKANDEIEWKVLKPQIFAAVMDFFATGLPVVSTDQTSSDTDFDPNDDETVQMIKELLETRIRPVVQEDGGDIIYMGFERWHC</sequence>
<protein>
    <submittedName>
        <fullName evidence="3">NFU1 iron-sulfur cluster scaffold like protein</fullName>
    </submittedName>
</protein>
<dbReference type="Gene3D" id="3.30.1370.70">
    <property type="entry name" value="Scaffold protein Nfu/NifU, N-terminal domain"/>
    <property type="match status" value="1"/>
</dbReference>
<comment type="similarity">
    <text evidence="1">Belongs to the NifU family.</text>
</comment>
<dbReference type="GO" id="GO:0005739">
    <property type="term" value="C:mitochondrion"/>
    <property type="evidence" value="ECO:0007669"/>
    <property type="project" value="TreeGrafter"/>
</dbReference>
<evidence type="ECO:0000259" key="2">
    <source>
        <dbReference type="SMART" id="SM00932"/>
    </source>
</evidence>
<name>A0A8T0F827_ARGBR</name>
<dbReference type="AlphaFoldDB" id="A0A8T0F827"/>
<reference evidence="3" key="1">
    <citation type="journal article" date="2020" name="bioRxiv">
        <title>Chromosome-level reference genome of the European wasp spider Argiope bruennichi: a resource for studies on range expansion and evolutionary adaptation.</title>
        <authorList>
            <person name="Sheffer M.M."/>
            <person name="Hoppe A."/>
            <person name="Krehenwinkel H."/>
            <person name="Uhl G."/>
            <person name="Kuss A.W."/>
            <person name="Jensen L."/>
            <person name="Jensen C."/>
            <person name="Gillespie R.G."/>
            <person name="Hoff K.J."/>
            <person name="Prost S."/>
        </authorList>
    </citation>
    <scope>NUCLEOTIDE SEQUENCE</scope>
</reference>
<dbReference type="InterPro" id="IPR036498">
    <property type="entry name" value="Nfu/NifU_N_sf"/>
</dbReference>
<dbReference type="Pfam" id="PF08712">
    <property type="entry name" value="Nfu_N"/>
    <property type="match status" value="1"/>
</dbReference>
<dbReference type="InterPro" id="IPR034904">
    <property type="entry name" value="FSCA_dom_sf"/>
</dbReference>
<dbReference type="EMBL" id="JABXBU010000015">
    <property type="protein sequence ID" value="KAF8787337.1"/>
    <property type="molecule type" value="Genomic_DNA"/>
</dbReference>
<dbReference type="Gene3D" id="3.30.300.130">
    <property type="entry name" value="Fe-S cluster assembly (FSCA)"/>
    <property type="match status" value="1"/>
</dbReference>
<organism evidence="3 4">
    <name type="scientific">Argiope bruennichi</name>
    <name type="common">Wasp spider</name>
    <name type="synonym">Aranea bruennichi</name>
    <dbReference type="NCBI Taxonomy" id="94029"/>
    <lineage>
        <taxon>Eukaryota</taxon>
        <taxon>Metazoa</taxon>
        <taxon>Ecdysozoa</taxon>
        <taxon>Arthropoda</taxon>
        <taxon>Chelicerata</taxon>
        <taxon>Arachnida</taxon>
        <taxon>Araneae</taxon>
        <taxon>Araneomorphae</taxon>
        <taxon>Entelegynae</taxon>
        <taxon>Araneoidea</taxon>
        <taxon>Araneidae</taxon>
        <taxon>Argiope</taxon>
    </lineage>
</organism>
<dbReference type="SUPFAM" id="SSF110836">
    <property type="entry name" value="Hypothetical protein SAV1430"/>
    <property type="match status" value="1"/>
</dbReference>
<comment type="caution">
    <text evidence="3">The sequence shown here is derived from an EMBL/GenBank/DDBJ whole genome shotgun (WGS) entry which is preliminary data.</text>
</comment>
<gene>
    <name evidence="3" type="ORF">HNY73_008951</name>
</gene>
<dbReference type="Proteomes" id="UP000807504">
    <property type="component" value="Unassembled WGS sequence"/>
</dbReference>
<dbReference type="SMART" id="SM00932">
    <property type="entry name" value="Nfu_N"/>
    <property type="match status" value="1"/>
</dbReference>
<dbReference type="PANTHER" id="PTHR11178">
    <property type="entry name" value="IRON-SULFUR CLUSTER SCAFFOLD PROTEIN NFU-RELATED"/>
    <property type="match status" value="1"/>
</dbReference>
<accession>A0A8T0F827</accession>
<dbReference type="SUPFAM" id="SSF117916">
    <property type="entry name" value="Fe-S cluster assembly (FSCA) domain-like"/>
    <property type="match status" value="1"/>
</dbReference>
<evidence type="ECO:0000256" key="1">
    <source>
        <dbReference type="ARBA" id="ARBA00006420"/>
    </source>
</evidence>
<keyword evidence="4" id="KW-1185">Reference proteome</keyword>
<dbReference type="InterPro" id="IPR014824">
    <property type="entry name" value="Nfu/NifU_N"/>
</dbReference>
<proteinExistence type="inferred from homology"/>
<reference evidence="3" key="2">
    <citation type="submission" date="2020-06" db="EMBL/GenBank/DDBJ databases">
        <authorList>
            <person name="Sheffer M."/>
        </authorList>
    </citation>
    <scope>NUCLEOTIDE SEQUENCE</scope>
</reference>